<dbReference type="InterPro" id="IPR003615">
    <property type="entry name" value="HNH_nuc"/>
</dbReference>
<protein>
    <submittedName>
        <fullName evidence="2">HNH endonuclease</fullName>
    </submittedName>
</protein>
<dbReference type="InterPro" id="IPR044925">
    <property type="entry name" value="His-Me_finger_sf"/>
</dbReference>
<accession>A0A2D2W571</accession>
<keyword evidence="2" id="KW-0255">Endonuclease</keyword>
<dbReference type="Proteomes" id="UP000240487">
    <property type="component" value="Segment"/>
</dbReference>
<sequence>MEHLRETFKGKVQRQAGRDGCWVWQGSKTDRGYGNLWDPKTKKPVSAHRLSYQLHKGQIPEGLMVLHRCDNRACVNPKPLFVGAAQDNTVDMYLKGRGTVPH</sequence>
<gene>
    <name evidence="2" type="ORF">R1B41kb_p002</name>
</gene>
<keyword evidence="2" id="KW-0378">Hydrolase</keyword>
<keyword evidence="2" id="KW-0540">Nuclease</keyword>
<dbReference type="Gene3D" id="3.90.75.10">
    <property type="entry name" value="Homing Intron 3 (I-ppo) Encoded Endonuclease, Chain A"/>
    <property type="match status" value="1"/>
</dbReference>
<dbReference type="SUPFAM" id="SSF54060">
    <property type="entry name" value="His-Me finger endonucleases"/>
    <property type="match status" value="1"/>
</dbReference>
<evidence type="ECO:0000313" key="2">
    <source>
        <dbReference type="EMBL" id="ATS93363.1"/>
    </source>
</evidence>
<dbReference type="GO" id="GO:0004519">
    <property type="term" value="F:endonuclease activity"/>
    <property type="evidence" value="ECO:0007669"/>
    <property type="project" value="UniProtKB-KW"/>
</dbReference>
<proteinExistence type="predicted"/>
<evidence type="ECO:0000259" key="1">
    <source>
        <dbReference type="Pfam" id="PF13392"/>
    </source>
</evidence>
<keyword evidence="3" id="KW-1185">Reference proteome</keyword>
<evidence type="ECO:0000313" key="3">
    <source>
        <dbReference type="Proteomes" id="UP000240487"/>
    </source>
</evidence>
<reference evidence="2 3" key="1">
    <citation type="submission" date="2017-09" db="EMBL/GenBank/DDBJ databases">
        <title>Complete genome sequence of bacteriophage (DU_RP_I) infecting Ralstonia solanacearum.</title>
        <authorList>
            <person name="Park T.-H."/>
        </authorList>
    </citation>
    <scope>NUCLEOTIDE SEQUENCE [LARGE SCALE GENOMIC DNA]</scope>
</reference>
<dbReference type="EMBL" id="MF979559">
    <property type="protein sequence ID" value="ATS93363.1"/>
    <property type="molecule type" value="Genomic_DNA"/>
</dbReference>
<organism evidence="2 3">
    <name type="scientific">Ralstonia phage DU_RP_I</name>
    <dbReference type="NCBI Taxonomy" id="2041493"/>
    <lineage>
        <taxon>Viruses</taxon>
        <taxon>Duplodnaviria</taxon>
        <taxon>Heunggongvirae</taxon>
        <taxon>Uroviricota</taxon>
        <taxon>Caudoviricetes</taxon>
        <taxon>Autographivirales</taxon>
        <taxon>Gyeongsanvirus</taxon>
        <taxon>Gyeongsanvirus DURPI</taxon>
    </lineage>
</organism>
<dbReference type="Pfam" id="PF13392">
    <property type="entry name" value="HNH_3"/>
    <property type="match status" value="1"/>
</dbReference>
<dbReference type="InterPro" id="IPR044930">
    <property type="entry name" value="Homing_endonuclease_His-Me"/>
</dbReference>
<feature type="domain" description="HNH nuclease" evidence="1">
    <location>
        <begin position="47"/>
        <end position="89"/>
    </location>
</feature>
<name>A0A2D2W571_9CAUD</name>